<dbReference type="InterPro" id="IPR012337">
    <property type="entry name" value="RNaseH-like_sf"/>
</dbReference>
<accession>A0A6J1NQ69</accession>
<dbReference type="Proteomes" id="UP001652582">
    <property type="component" value="Chromosome 2"/>
</dbReference>
<dbReference type="RefSeq" id="XP_023949840.2">
    <property type="nucleotide sequence ID" value="XM_024094072.2"/>
</dbReference>
<evidence type="ECO:0000313" key="2">
    <source>
        <dbReference type="RefSeq" id="XP_023949840.2"/>
    </source>
</evidence>
<proteinExistence type="predicted"/>
<dbReference type="SUPFAM" id="SSF53098">
    <property type="entry name" value="Ribonuclease H-like"/>
    <property type="match status" value="1"/>
</dbReference>
<keyword evidence="1" id="KW-1185">Reference proteome</keyword>
<evidence type="ECO:0000313" key="1">
    <source>
        <dbReference type="Proteomes" id="UP001652582"/>
    </source>
</evidence>
<dbReference type="AlphaFoldDB" id="A0A6J1NQ69"/>
<dbReference type="GeneID" id="112054324"/>
<dbReference type="Gene3D" id="3.30.420.10">
    <property type="entry name" value="Ribonuclease H-like superfamily/Ribonuclease H"/>
    <property type="match status" value="1"/>
</dbReference>
<gene>
    <name evidence="2" type="primary">LOC112054324</name>
</gene>
<dbReference type="OrthoDB" id="2499658at2759"/>
<dbReference type="GO" id="GO:0003676">
    <property type="term" value="F:nucleic acid binding"/>
    <property type="evidence" value="ECO:0007669"/>
    <property type="project" value="InterPro"/>
</dbReference>
<reference evidence="2" key="2">
    <citation type="submission" date="2025-08" db="UniProtKB">
        <authorList>
            <consortium name="RefSeq"/>
        </authorList>
    </citation>
    <scope>IDENTIFICATION</scope>
</reference>
<sequence>MFNYEACKKEYLAKLEKMRFVRKNCPLNEKSKKELISLVKNKTGLDAKYEVIMHNNKETLILKRVPGMPIVEVLQATECFAVMAEAHLLEDHSPCAQMELFLKAFYSIPTILIDIFLHSCNVCNLNGTVKNKKKLEIEETSAQKLNKMYTTEFTVYCTIIPIQMASDNGLCYVIVYVDACTNYVVLRSTYSRGHHVVAYELLKIFLDFGIPQYLKVYYGDEYYKTILEILNTTDIFLQLPDVKCIKSKKAIDWATVNSISLLKLWASASNSPNWAMGLKEVQWQLNRTIDNNIIKSRKLLPFQIRSQYHAHFGFSSNDHVIKITNKSVKIQSNQTNSKILTFNDHCLKCREKVYDIYYKSCVVCKQKCHFNCCVTNSIQLSPNVYKLESICESCAEFVKQTSETQSAASTSSVAI</sequence>
<dbReference type="KEGG" id="bany:112054324"/>
<protein>
    <submittedName>
        <fullName evidence="2">Uncharacterized protein LOC112054324</fullName>
    </submittedName>
</protein>
<dbReference type="InterPro" id="IPR036397">
    <property type="entry name" value="RNaseH_sf"/>
</dbReference>
<name>A0A6J1NQ69_BICAN</name>
<reference evidence="1" key="1">
    <citation type="submission" date="2025-05" db="UniProtKB">
        <authorList>
            <consortium name="RefSeq"/>
        </authorList>
    </citation>
    <scope>NUCLEOTIDE SEQUENCE [LARGE SCALE GENOMIC DNA]</scope>
</reference>
<organism evidence="1 2">
    <name type="scientific">Bicyclus anynana</name>
    <name type="common">Squinting bush brown butterfly</name>
    <dbReference type="NCBI Taxonomy" id="110368"/>
    <lineage>
        <taxon>Eukaryota</taxon>
        <taxon>Metazoa</taxon>
        <taxon>Ecdysozoa</taxon>
        <taxon>Arthropoda</taxon>
        <taxon>Hexapoda</taxon>
        <taxon>Insecta</taxon>
        <taxon>Pterygota</taxon>
        <taxon>Neoptera</taxon>
        <taxon>Endopterygota</taxon>
        <taxon>Lepidoptera</taxon>
        <taxon>Glossata</taxon>
        <taxon>Ditrysia</taxon>
        <taxon>Papilionoidea</taxon>
        <taxon>Nymphalidae</taxon>
        <taxon>Satyrinae</taxon>
        <taxon>Satyrini</taxon>
        <taxon>Mycalesina</taxon>
        <taxon>Bicyclus</taxon>
    </lineage>
</organism>